<dbReference type="InterPro" id="IPR004254">
    <property type="entry name" value="AdipoR/HlyIII-related"/>
</dbReference>
<feature type="transmembrane region" description="Helical" evidence="7">
    <location>
        <begin position="228"/>
        <end position="249"/>
    </location>
</feature>
<dbReference type="GO" id="GO:0006882">
    <property type="term" value="P:intracellular zinc ion homeostasis"/>
    <property type="evidence" value="ECO:0007669"/>
    <property type="project" value="TreeGrafter"/>
</dbReference>
<feature type="transmembrane region" description="Helical" evidence="7">
    <location>
        <begin position="67"/>
        <end position="88"/>
    </location>
</feature>
<keyword evidence="6" id="KW-0479">Metal-binding</keyword>
<dbReference type="PANTHER" id="PTHR20855:SF52">
    <property type="entry name" value="ADIPONECTIN RECEPTOR PROTEIN"/>
    <property type="match status" value="1"/>
</dbReference>
<dbReference type="GO" id="GO:0038023">
    <property type="term" value="F:signaling receptor activity"/>
    <property type="evidence" value="ECO:0007669"/>
    <property type="project" value="TreeGrafter"/>
</dbReference>
<evidence type="ECO:0000313" key="8">
    <source>
        <dbReference type="EMBL" id="KAF2244343.1"/>
    </source>
</evidence>
<keyword evidence="5 7" id="KW-0472">Membrane</keyword>
<dbReference type="Proteomes" id="UP000800094">
    <property type="component" value="Unassembled WGS sequence"/>
</dbReference>
<evidence type="ECO:0000256" key="1">
    <source>
        <dbReference type="ARBA" id="ARBA00004141"/>
    </source>
</evidence>
<keyword evidence="4 7" id="KW-1133">Transmembrane helix</keyword>
<dbReference type="AlphaFoldDB" id="A0A6A6I383"/>
<feature type="binding site" evidence="6">
    <location>
        <position position="271"/>
    </location>
    <ligand>
        <name>Zn(2+)</name>
        <dbReference type="ChEBI" id="CHEBI:29105"/>
    </ligand>
</feature>
<dbReference type="RefSeq" id="XP_033679347.1">
    <property type="nucleotide sequence ID" value="XM_033829930.1"/>
</dbReference>
<feature type="transmembrane region" description="Helical" evidence="7">
    <location>
        <begin position="139"/>
        <end position="156"/>
    </location>
</feature>
<evidence type="ECO:0000256" key="4">
    <source>
        <dbReference type="ARBA" id="ARBA00022989"/>
    </source>
</evidence>
<evidence type="ECO:0000256" key="5">
    <source>
        <dbReference type="ARBA" id="ARBA00023136"/>
    </source>
</evidence>
<feature type="transmembrane region" description="Helical" evidence="7">
    <location>
        <begin position="269"/>
        <end position="289"/>
    </location>
</feature>
<dbReference type="GO" id="GO:0046872">
    <property type="term" value="F:metal ion binding"/>
    <property type="evidence" value="ECO:0007669"/>
    <property type="project" value="UniProtKB-KW"/>
</dbReference>
<evidence type="ECO:0000256" key="7">
    <source>
        <dbReference type="SAM" id="Phobius"/>
    </source>
</evidence>
<accession>A0A6A6I383</accession>
<feature type="binding site" evidence="6">
    <location>
        <position position="267"/>
    </location>
    <ligand>
        <name>Zn(2+)</name>
        <dbReference type="ChEBI" id="CHEBI:29105"/>
    </ligand>
</feature>
<comment type="subcellular location">
    <subcellularLocation>
        <location evidence="1">Membrane</location>
        <topology evidence="1">Multi-pass membrane protein</topology>
    </subcellularLocation>
</comment>
<evidence type="ECO:0000313" key="9">
    <source>
        <dbReference type="Proteomes" id="UP000800094"/>
    </source>
</evidence>
<organism evidence="8 9">
    <name type="scientific">Trematosphaeria pertusa</name>
    <dbReference type="NCBI Taxonomy" id="390896"/>
    <lineage>
        <taxon>Eukaryota</taxon>
        <taxon>Fungi</taxon>
        <taxon>Dikarya</taxon>
        <taxon>Ascomycota</taxon>
        <taxon>Pezizomycotina</taxon>
        <taxon>Dothideomycetes</taxon>
        <taxon>Pleosporomycetidae</taxon>
        <taxon>Pleosporales</taxon>
        <taxon>Massarineae</taxon>
        <taxon>Trematosphaeriaceae</taxon>
        <taxon>Trematosphaeria</taxon>
    </lineage>
</organism>
<sequence>MEYAKKAARRLSEGEKEVERKLTVLWHELPSWQRDNHFITSGYRPASNSYHRSFLSLGHLHNETVNIYTHLIGAVVALLSSFIIYSVLGSRYESATREDVLVFSCYFLGAVACLGMSATYHLISNHSEQVAIWGNKLDYLGIVFLIWGSFIPILYYGFQSEPQLMKTYATMITTLAAATSIMSVHHKFRTPALRPFRALMFVLMGLSAVFPVFHAVRLYGREQCRKSIGLDWVVSQGFLYILGAGFYAARFPERVKPGKFDIWGSSHQIFHVLVVLAAATHLVGLIKAFDYEHSQRDGLVQFTFLHNVWR</sequence>
<dbReference type="PANTHER" id="PTHR20855">
    <property type="entry name" value="ADIPOR/PROGESTIN RECEPTOR-RELATED"/>
    <property type="match status" value="1"/>
</dbReference>
<dbReference type="GO" id="GO:0016020">
    <property type="term" value="C:membrane"/>
    <property type="evidence" value="ECO:0007669"/>
    <property type="project" value="UniProtKB-SubCell"/>
</dbReference>
<evidence type="ECO:0000256" key="3">
    <source>
        <dbReference type="ARBA" id="ARBA00022692"/>
    </source>
</evidence>
<dbReference type="OrthoDB" id="529367at2759"/>
<name>A0A6A6I383_9PLEO</name>
<feature type="binding site" evidence="6">
    <location>
        <position position="121"/>
    </location>
    <ligand>
        <name>Zn(2+)</name>
        <dbReference type="ChEBI" id="CHEBI:29105"/>
    </ligand>
</feature>
<feature type="transmembrane region" description="Helical" evidence="7">
    <location>
        <begin position="198"/>
        <end position="216"/>
    </location>
</feature>
<gene>
    <name evidence="8" type="ORF">BU26DRAFT_523003</name>
</gene>
<dbReference type="Pfam" id="PF03006">
    <property type="entry name" value="HlyIII"/>
    <property type="match status" value="1"/>
</dbReference>
<reference evidence="8" key="1">
    <citation type="journal article" date="2020" name="Stud. Mycol.">
        <title>101 Dothideomycetes genomes: a test case for predicting lifestyles and emergence of pathogens.</title>
        <authorList>
            <person name="Haridas S."/>
            <person name="Albert R."/>
            <person name="Binder M."/>
            <person name="Bloem J."/>
            <person name="Labutti K."/>
            <person name="Salamov A."/>
            <person name="Andreopoulos B."/>
            <person name="Baker S."/>
            <person name="Barry K."/>
            <person name="Bills G."/>
            <person name="Bluhm B."/>
            <person name="Cannon C."/>
            <person name="Castanera R."/>
            <person name="Culley D."/>
            <person name="Daum C."/>
            <person name="Ezra D."/>
            <person name="Gonzalez J."/>
            <person name="Henrissat B."/>
            <person name="Kuo A."/>
            <person name="Liang C."/>
            <person name="Lipzen A."/>
            <person name="Lutzoni F."/>
            <person name="Magnuson J."/>
            <person name="Mondo S."/>
            <person name="Nolan M."/>
            <person name="Ohm R."/>
            <person name="Pangilinan J."/>
            <person name="Park H.-J."/>
            <person name="Ramirez L."/>
            <person name="Alfaro M."/>
            <person name="Sun H."/>
            <person name="Tritt A."/>
            <person name="Yoshinaga Y."/>
            <person name="Zwiers L.-H."/>
            <person name="Turgeon B."/>
            <person name="Goodwin S."/>
            <person name="Spatafora J."/>
            <person name="Crous P."/>
            <person name="Grigoriev I."/>
        </authorList>
    </citation>
    <scope>NUCLEOTIDE SEQUENCE</scope>
    <source>
        <strain evidence="8">CBS 122368</strain>
    </source>
</reference>
<keyword evidence="6" id="KW-0862">Zinc</keyword>
<proteinExistence type="inferred from homology"/>
<feature type="transmembrane region" description="Helical" evidence="7">
    <location>
        <begin position="100"/>
        <end position="123"/>
    </location>
</feature>
<dbReference type="GeneID" id="54583260"/>
<dbReference type="EMBL" id="ML987203">
    <property type="protein sequence ID" value="KAF2244343.1"/>
    <property type="molecule type" value="Genomic_DNA"/>
</dbReference>
<evidence type="ECO:0000256" key="2">
    <source>
        <dbReference type="ARBA" id="ARBA00007018"/>
    </source>
</evidence>
<comment type="similarity">
    <text evidence="2">Belongs to the ADIPOR family.</text>
</comment>
<evidence type="ECO:0000256" key="6">
    <source>
        <dbReference type="PIRSR" id="PIRSR604254-1"/>
    </source>
</evidence>
<feature type="transmembrane region" description="Helical" evidence="7">
    <location>
        <begin position="168"/>
        <end position="186"/>
    </location>
</feature>
<keyword evidence="3 7" id="KW-0812">Transmembrane</keyword>
<protein>
    <submittedName>
        <fullName evidence="8">HlyIII-domain-containing protein</fullName>
    </submittedName>
</protein>
<keyword evidence="9" id="KW-1185">Reference proteome</keyword>